<dbReference type="RefSeq" id="WP_425556545.1">
    <property type="nucleotide sequence ID" value="NZ_BAABIE010000016.1"/>
</dbReference>
<dbReference type="Gene3D" id="1.10.30.50">
    <property type="match status" value="1"/>
</dbReference>
<sequence>MNVRSANGHKRREVRTRVLREENDCYLCHEPVDKTIKTPDDRSPEVHELIPVSLGGSPTDRTNCRLTHRGCNRRQGNRLDPITHQTPLPADRRTERTWWT</sequence>
<name>A0ABP8ZGL4_9ACTN</name>
<feature type="compositionally biased region" description="Basic and acidic residues" evidence="1">
    <location>
        <begin position="90"/>
        <end position="100"/>
    </location>
</feature>
<evidence type="ECO:0000313" key="4">
    <source>
        <dbReference type="Proteomes" id="UP001500822"/>
    </source>
</evidence>
<feature type="region of interest" description="Disordered" evidence="1">
    <location>
        <begin position="72"/>
        <end position="100"/>
    </location>
</feature>
<gene>
    <name evidence="3" type="ORF">GCM10023217_30050</name>
</gene>
<evidence type="ECO:0000256" key="1">
    <source>
        <dbReference type="SAM" id="MobiDB-lite"/>
    </source>
</evidence>
<comment type="caution">
    <text evidence="3">The sequence shown here is derived from an EMBL/GenBank/DDBJ whole genome shotgun (WGS) entry which is preliminary data.</text>
</comment>
<organism evidence="3 4">
    <name type="scientific">Gordonia alkaliphila</name>
    <dbReference type="NCBI Taxonomy" id="1053547"/>
    <lineage>
        <taxon>Bacteria</taxon>
        <taxon>Bacillati</taxon>
        <taxon>Actinomycetota</taxon>
        <taxon>Actinomycetes</taxon>
        <taxon>Mycobacteriales</taxon>
        <taxon>Gordoniaceae</taxon>
        <taxon>Gordonia</taxon>
    </lineage>
</organism>
<keyword evidence="4" id="KW-1185">Reference proteome</keyword>
<protein>
    <recommendedName>
        <fullName evidence="2">HNH domain-containing protein</fullName>
    </recommendedName>
</protein>
<dbReference type="Proteomes" id="UP001500822">
    <property type="component" value="Unassembled WGS sequence"/>
</dbReference>
<reference evidence="4" key="1">
    <citation type="journal article" date="2019" name="Int. J. Syst. Evol. Microbiol.">
        <title>The Global Catalogue of Microorganisms (GCM) 10K type strain sequencing project: providing services to taxonomists for standard genome sequencing and annotation.</title>
        <authorList>
            <consortium name="The Broad Institute Genomics Platform"/>
            <consortium name="The Broad Institute Genome Sequencing Center for Infectious Disease"/>
            <person name="Wu L."/>
            <person name="Ma J."/>
        </authorList>
    </citation>
    <scope>NUCLEOTIDE SEQUENCE [LARGE SCALE GENOMIC DNA]</scope>
    <source>
        <strain evidence="4">JCM 18077</strain>
    </source>
</reference>
<proteinExistence type="predicted"/>
<accession>A0ABP8ZGL4</accession>
<evidence type="ECO:0000259" key="2">
    <source>
        <dbReference type="Pfam" id="PF01844"/>
    </source>
</evidence>
<dbReference type="EMBL" id="BAABIE010000016">
    <property type="protein sequence ID" value="GAA4756169.1"/>
    <property type="molecule type" value="Genomic_DNA"/>
</dbReference>
<dbReference type="InterPro" id="IPR002711">
    <property type="entry name" value="HNH"/>
</dbReference>
<feature type="domain" description="HNH" evidence="2">
    <location>
        <begin position="25"/>
        <end position="78"/>
    </location>
</feature>
<evidence type="ECO:0000313" key="3">
    <source>
        <dbReference type="EMBL" id="GAA4756169.1"/>
    </source>
</evidence>
<dbReference type="Pfam" id="PF01844">
    <property type="entry name" value="HNH"/>
    <property type="match status" value="1"/>
</dbReference>